<gene>
    <name evidence="2" type="ORF">GCM10022223_47580</name>
</gene>
<organism evidence="2 3">
    <name type="scientific">Kineosporia mesophila</name>
    <dbReference type="NCBI Taxonomy" id="566012"/>
    <lineage>
        <taxon>Bacteria</taxon>
        <taxon>Bacillati</taxon>
        <taxon>Actinomycetota</taxon>
        <taxon>Actinomycetes</taxon>
        <taxon>Kineosporiales</taxon>
        <taxon>Kineosporiaceae</taxon>
        <taxon>Kineosporia</taxon>
    </lineage>
</organism>
<dbReference type="InterPro" id="IPR016181">
    <property type="entry name" value="Acyl_CoA_acyltransferase"/>
</dbReference>
<dbReference type="PROSITE" id="PS51186">
    <property type="entry name" value="GNAT"/>
    <property type="match status" value="1"/>
</dbReference>
<dbReference type="InterPro" id="IPR052523">
    <property type="entry name" value="Trichothecene_AcTrans"/>
</dbReference>
<dbReference type="Proteomes" id="UP001501074">
    <property type="component" value="Unassembled WGS sequence"/>
</dbReference>
<protein>
    <submittedName>
        <fullName evidence="2">GNAT family N-acetyltransferase</fullName>
    </submittedName>
</protein>
<accession>A0ABP7A4S0</accession>
<dbReference type="SUPFAM" id="SSF55729">
    <property type="entry name" value="Acyl-CoA N-acyltransferases (Nat)"/>
    <property type="match status" value="1"/>
</dbReference>
<comment type="caution">
    <text evidence="2">The sequence shown here is derived from an EMBL/GenBank/DDBJ whole genome shotgun (WGS) entry which is preliminary data.</text>
</comment>
<dbReference type="InterPro" id="IPR000182">
    <property type="entry name" value="GNAT_dom"/>
</dbReference>
<evidence type="ECO:0000313" key="2">
    <source>
        <dbReference type="EMBL" id="GAA3624966.1"/>
    </source>
</evidence>
<reference evidence="3" key="1">
    <citation type="journal article" date="2019" name="Int. J. Syst. Evol. Microbiol.">
        <title>The Global Catalogue of Microorganisms (GCM) 10K type strain sequencing project: providing services to taxonomists for standard genome sequencing and annotation.</title>
        <authorList>
            <consortium name="The Broad Institute Genomics Platform"/>
            <consortium name="The Broad Institute Genome Sequencing Center for Infectious Disease"/>
            <person name="Wu L."/>
            <person name="Ma J."/>
        </authorList>
    </citation>
    <scope>NUCLEOTIDE SEQUENCE [LARGE SCALE GENOMIC DNA]</scope>
    <source>
        <strain evidence="3">JCM 16902</strain>
    </source>
</reference>
<evidence type="ECO:0000259" key="1">
    <source>
        <dbReference type="PROSITE" id="PS51186"/>
    </source>
</evidence>
<dbReference type="PANTHER" id="PTHR42791">
    <property type="entry name" value="GNAT FAMILY ACETYLTRANSFERASE"/>
    <property type="match status" value="1"/>
</dbReference>
<feature type="domain" description="N-acetyltransferase" evidence="1">
    <location>
        <begin position="3"/>
        <end position="193"/>
    </location>
</feature>
<proteinExistence type="predicted"/>
<dbReference type="Pfam" id="PF00583">
    <property type="entry name" value="Acetyltransf_1"/>
    <property type="match status" value="1"/>
</dbReference>
<evidence type="ECO:0000313" key="3">
    <source>
        <dbReference type="Proteomes" id="UP001501074"/>
    </source>
</evidence>
<name>A0ABP7A4S0_9ACTN</name>
<sequence>MRVDVRPATPDDLPALAATLADAFADDPLWTWMIPERHRHARLTRVFGALLAHTLPRGHVRTTVDRRAVAMWTAPGEWKLPLPTVIRAAPPMVRGAGRRLPRLLQRMGDIERAHELQPPHHWYLEFIGTTAGGRGQGHGAALMADALGRFGDTPIYLESSNVRNLPFYERHGFRVTGDLVVRSGPPQRTLWRA</sequence>
<dbReference type="PANTHER" id="PTHR42791:SF1">
    <property type="entry name" value="N-ACETYLTRANSFERASE DOMAIN-CONTAINING PROTEIN"/>
    <property type="match status" value="1"/>
</dbReference>
<dbReference type="Gene3D" id="3.40.630.30">
    <property type="match status" value="1"/>
</dbReference>
<keyword evidence="3" id="KW-1185">Reference proteome</keyword>
<dbReference type="EMBL" id="BAAAZO010000009">
    <property type="protein sequence ID" value="GAA3624966.1"/>
    <property type="molecule type" value="Genomic_DNA"/>
</dbReference>